<gene>
    <name evidence="4" type="ORF">ALOHA_HF4000ANIW141K23ctg1g6</name>
</gene>
<protein>
    <submittedName>
        <fullName evidence="4">Putative Sulfotransferase domain protein</fullName>
    </submittedName>
</protein>
<evidence type="ECO:0000256" key="1">
    <source>
        <dbReference type="ARBA" id="ARBA00022679"/>
    </source>
</evidence>
<dbReference type="InterPro" id="IPR037359">
    <property type="entry name" value="NST/OST"/>
</dbReference>
<feature type="domain" description="Sulfotransferase" evidence="3">
    <location>
        <begin position="47"/>
        <end position="262"/>
    </location>
</feature>
<keyword evidence="2" id="KW-0325">Glycoprotein</keyword>
<dbReference type="AlphaFoldDB" id="B3T5N7"/>
<evidence type="ECO:0000256" key="2">
    <source>
        <dbReference type="ARBA" id="ARBA00023180"/>
    </source>
</evidence>
<sequence>MVSLTSLENSLKQQTKSWLLENPQFNPYRFSFEKLYRKLTSRLRSLPNFIIIGAGRAGTTALYSYLIQHPSIVAASNYNKLGTAGTASADLHFFEYMTSNNVQWYKSHFPILFSKSNIHKNSLITGEFTTTYMHHPNVPQRIFNLLPKIKLIVVLRNPVDKAYSTYYQQFRFGEITTLFEDIIDAELRRINLNKDFPELNSNNPNFENFVAQNIIRHAIYADYLETWLEIFSREQILILNSDDLKQSTKETLRQVFNFLNVSNYDIADTSPVRPVGVLAKKYPSISKSTREKLIEFYKPHNQRLNKLLGTNFDWERTESVFSSHHT</sequence>
<evidence type="ECO:0000259" key="3">
    <source>
        <dbReference type="Pfam" id="PF00685"/>
    </source>
</evidence>
<name>B3T5N7_9ZZZZ</name>
<dbReference type="InterPro" id="IPR027417">
    <property type="entry name" value="P-loop_NTPase"/>
</dbReference>
<dbReference type="GO" id="GO:0008146">
    <property type="term" value="F:sulfotransferase activity"/>
    <property type="evidence" value="ECO:0007669"/>
    <property type="project" value="InterPro"/>
</dbReference>
<evidence type="ECO:0000313" key="4">
    <source>
        <dbReference type="EMBL" id="ABZ07896.1"/>
    </source>
</evidence>
<dbReference type="PANTHER" id="PTHR10605">
    <property type="entry name" value="HEPARAN SULFATE SULFOTRANSFERASE"/>
    <property type="match status" value="1"/>
</dbReference>
<dbReference type="InterPro" id="IPR000863">
    <property type="entry name" value="Sulfotransferase_dom"/>
</dbReference>
<dbReference type="SUPFAM" id="SSF52540">
    <property type="entry name" value="P-loop containing nucleoside triphosphate hydrolases"/>
    <property type="match status" value="1"/>
</dbReference>
<dbReference type="EMBL" id="EU016612">
    <property type="protein sequence ID" value="ABZ07896.1"/>
    <property type="molecule type" value="Genomic_DNA"/>
</dbReference>
<proteinExistence type="predicted"/>
<dbReference type="Gene3D" id="3.40.50.300">
    <property type="entry name" value="P-loop containing nucleotide triphosphate hydrolases"/>
    <property type="match status" value="1"/>
</dbReference>
<keyword evidence="1 4" id="KW-0808">Transferase</keyword>
<reference evidence="4" key="1">
    <citation type="journal article" date="2008" name="ISME J.">
        <title>Genomic patterns of recombination, clonal divergence and environment in marine microbial populations.</title>
        <authorList>
            <person name="Konstantinidis K.T."/>
            <person name="Delong E.F."/>
        </authorList>
    </citation>
    <scope>NUCLEOTIDE SEQUENCE</scope>
</reference>
<accession>B3T5N7</accession>
<organism evidence="4">
    <name type="scientific">uncultured marine microorganism HF4000_ANIW141K23</name>
    <dbReference type="NCBI Taxonomy" id="455538"/>
    <lineage>
        <taxon>unclassified sequences</taxon>
        <taxon>environmental samples</taxon>
    </lineage>
</organism>
<dbReference type="Pfam" id="PF00685">
    <property type="entry name" value="Sulfotransfer_1"/>
    <property type="match status" value="1"/>
</dbReference>
<dbReference type="PANTHER" id="PTHR10605:SF56">
    <property type="entry name" value="BIFUNCTIONAL HEPARAN SULFATE N-DEACETYLASE_N-SULFOTRANSFERASE"/>
    <property type="match status" value="1"/>
</dbReference>